<organism evidence="2 3">
    <name type="scientific">Amycolatopsis pigmentata</name>
    <dbReference type="NCBI Taxonomy" id="450801"/>
    <lineage>
        <taxon>Bacteria</taxon>
        <taxon>Bacillati</taxon>
        <taxon>Actinomycetota</taxon>
        <taxon>Actinomycetes</taxon>
        <taxon>Pseudonocardiales</taxon>
        <taxon>Pseudonocardiaceae</taxon>
        <taxon>Amycolatopsis</taxon>
    </lineage>
</organism>
<dbReference type="Proteomes" id="UP001597417">
    <property type="component" value="Unassembled WGS sequence"/>
</dbReference>
<protein>
    <submittedName>
        <fullName evidence="2">Uncharacterized protein</fullName>
    </submittedName>
</protein>
<sequence length="129" mass="13661">MTESPDGYETASGEATCADFEPVGEIDPDSGEGPHDPERIPLSWCNSAAVHTDESEDSVTVSISVGDPRGAFTFTIRRVPDDVGSNLAGHLIMHTPYAGQPLPHKELTPLHGGTFVVGPYAPARHLRAA</sequence>
<evidence type="ECO:0000256" key="1">
    <source>
        <dbReference type="SAM" id="MobiDB-lite"/>
    </source>
</evidence>
<evidence type="ECO:0000313" key="2">
    <source>
        <dbReference type="EMBL" id="MFD2414809.1"/>
    </source>
</evidence>
<reference evidence="3" key="1">
    <citation type="journal article" date="2019" name="Int. J. Syst. Evol. Microbiol.">
        <title>The Global Catalogue of Microorganisms (GCM) 10K type strain sequencing project: providing services to taxonomists for standard genome sequencing and annotation.</title>
        <authorList>
            <consortium name="The Broad Institute Genomics Platform"/>
            <consortium name="The Broad Institute Genome Sequencing Center for Infectious Disease"/>
            <person name="Wu L."/>
            <person name="Ma J."/>
        </authorList>
    </citation>
    <scope>NUCLEOTIDE SEQUENCE [LARGE SCALE GENOMIC DNA]</scope>
    <source>
        <strain evidence="3">CGMCC 4.7645</strain>
    </source>
</reference>
<proteinExistence type="predicted"/>
<evidence type="ECO:0000313" key="3">
    <source>
        <dbReference type="Proteomes" id="UP001597417"/>
    </source>
</evidence>
<dbReference type="EMBL" id="JBHUKR010000002">
    <property type="protein sequence ID" value="MFD2414809.1"/>
    <property type="molecule type" value="Genomic_DNA"/>
</dbReference>
<name>A0ABW5FK33_9PSEU</name>
<dbReference type="RefSeq" id="WP_378260033.1">
    <property type="nucleotide sequence ID" value="NZ_JBHUKR010000002.1"/>
</dbReference>
<accession>A0ABW5FK33</accession>
<feature type="region of interest" description="Disordered" evidence="1">
    <location>
        <begin position="1"/>
        <end position="41"/>
    </location>
</feature>
<keyword evidence="3" id="KW-1185">Reference proteome</keyword>
<comment type="caution">
    <text evidence="2">The sequence shown here is derived from an EMBL/GenBank/DDBJ whole genome shotgun (WGS) entry which is preliminary data.</text>
</comment>
<gene>
    <name evidence="2" type="ORF">ACFSXZ_00510</name>
</gene>